<dbReference type="InterPro" id="IPR001079">
    <property type="entry name" value="Galectin_CRD"/>
</dbReference>
<reference evidence="4 5" key="2">
    <citation type="submission" date="2018-11" db="EMBL/GenBank/DDBJ databases">
        <authorList>
            <consortium name="Pathogen Informatics"/>
        </authorList>
    </citation>
    <scope>NUCLEOTIDE SEQUENCE [LARGE SCALE GENOMIC DNA]</scope>
    <source>
        <strain evidence="4 5">MHpl1</strain>
    </source>
</reference>
<dbReference type="Proteomes" id="UP000268014">
    <property type="component" value="Unassembled WGS sequence"/>
</dbReference>
<keyword evidence="1 2" id="KW-0430">Lectin</keyword>
<reference evidence="6" key="1">
    <citation type="submission" date="2017-02" db="UniProtKB">
        <authorList>
            <consortium name="WormBaseParasite"/>
        </authorList>
    </citation>
    <scope>IDENTIFICATION</scope>
</reference>
<dbReference type="PANTHER" id="PTHR11346:SF173">
    <property type="entry name" value="GALECTIN"/>
    <property type="match status" value="1"/>
</dbReference>
<accession>A0A0N4WX36</accession>
<evidence type="ECO:0000313" key="5">
    <source>
        <dbReference type="Proteomes" id="UP000268014"/>
    </source>
</evidence>
<dbReference type="InterPro" id="IPR044156">
    <property type="entry name" value="Galectin-like"/>
</dbReference>
<name>A0A0N4WX36_HAEPC</name>
<dbReference type="SUPFAM" id="SSF49899">
    <property type="entry name" value="Concanavalin A-like lectins/glucanases"/>
    <property type="match status" value="1"/>
</dbReference>
<dbReference type="Pfam" id="PF00337">
    <property type="entry name" value="Gal-bind_lectin"/>
    <property type="match status" value="1"/>
</dbReference>
<dbReference type="InterPro" id="IPR013320">
    <property type="entry name" value="ConA-like_dom_sf"/>
</dbReference>
<organism evidence="6">
    <name type="scientific">Haemonchus placei</name>
    <name type="common">Barber's pole worm</name>
    <dbReference type="NCBI Taxonomy" id="6290"/>
    <lineage>
        <taxon>Eukaryota</taxon>
        <taxon>Metazoa</taxon>
        <taxon>Ecdysozoa</taxon>
        <taxon>Nematoda</taxon>
        <taxon>Chromadorea</taxon>
        <taxon>Rhabditida</taxon>
        <taxon>Rhabditina</taxon>
        <taxon>Rhabditomorpha</taxon>
        <taxon>Strongyloidea</taxon>
        <taxon>Trichostrongylidae</taxon>
        <taxon>Haemonchus</taxon>
    </lineage>
</organism>
<dbReference type="PROSITE" id="PS51304">
    <property type="entry name" value="GALECTIN"/>
    <property type="match status" value="1"/>
</dbReference>
<proteinExistence type="predicted"/>
<evidence type="ECO:0000256" key="1">
    <source>
        <dbReference type="ARBA" id="ARBA00022734"/>
    </source>
</evidence>
<evidence type="ECO:0000259" key="3">
    <source>
        <dbReference type="PROSITE" id="PS51304"/>
    </source>
</evidence>
<dbReference type="EMBL" id="UZAF01019380">
    <property type="protein sequence ID" value="VDO59564.1"/>
    <property type="molecule type" value="Genomic_DNA"/>
</dbReference>
<dbReference type="GO" id="GO:0030246">
    <property type="term" value="F:carbohydrate binding"/>
    <property type="evidence" value="ECO:0007669"/>
    <property type="project" value="UniProtKB-UniRule"/>
</dbReference>
<dbReference type="AlphaFoldDB" id="A0A0N4WX36"/>
<dbReference type="WBParaSite" id="HPLM_0001635201-mRNA-1">
    <property type="protein sequence ID" value="HPLM_0001635201-mRNA-1"/>
    <property type="gene ID" value="HPLM_0001635201"/>
</dbReference>
<sequence>MLFLFKENIIVFNTTRGGNWMHEERTTMSFHTERVYTLEFVSNHGRIQVLLNGSVLHEFAERLPSSHINSVEIAGDVHVHSVQFF</sequence>
<evidence type="ECO:0000313" key="6">
    <source>
        <dbReference type="WBParaSite" id="HPLM_0001635201-mRNA-1"/>
    </source>
</evidence>
<evidence type="ECO:0000256" key="2">
    <source>
        <dbReference type="RuleBase" id="RU102079"/>
    </source>
</evidence>
<gene>
    <name evidence="4" type="ORF">HPLM_LOCUS16344</name>
</gene>
<dbReference type="STRING" id="6290.A0A0N4WX36"/>
<dbReference type="GO" id="GO:0016936">
    <property type="term" value="F:galactoside binding"/>
    <property type="evidence" value="ECO:0007669"/>
    <property type="project" value="TreeGrafter"/>
</dbReference>
<dbReference type="OrthoDB" id="5784299at2759"/>
<evidence type="ECO:0000313" key="4">
    <source>
        <dbReference type="EMBL" id="VDO59564.1"/>
    </source>
</evidence>
<dbReference type="Gene3D" id="2.60.120.200">
    <property type="match status" value="1"/>
</dbReference>
<dbReference type="SMART" id="SM00908">
    <property type="entry name" value="Gal-bind_lectin"/>
    <property type="match status" value="1"/>
</dbReference>
<dbReference type="PANTHER" id="PTHR11346">
    <property type="entry name" value="GALECTIN"/>
    <property type="match status" value="1"/>
</dbReference>
<protein>
    <recommendedName>
        <fullName evidence="2">Galectin</fullName>
    </recommendedName>
</protein>
<feature type="domain" description="Galectin" evidence="3">
    <location>
        <begin position="1"/>
        <end position="85"/>
    </location>
</feature>
<keyword evidence="5" id="KW-1185">Reference proteome</keyword>